<dbReference type="InterPro" id="IPR003888">
    <property type="entry name" value="FYrich_N"/>
</dbReference>
<dbReference type="PROSITE" id="PS51542">
    <property type="entry name" value="FYRN"/>
    <property type="match status" value="1"/>
</dbReference>
<evidence type="ECO:0000256" key="3">
    <source>
        <dbReference type="SAM" id="MobiDB-lite"/>
    </source>
</evidence>
<dbReference type="SMART" id="SM00541">
    <property type="entry name" value="FYRN"/>
    <property type="match status" value="1"/>
</dbReference>
<dbReference type="OrthoDB" id="285793at2759"/>
<dbReference type="GO" id="GO:0051726">
    <property type="term" value="P:regulation of cell cycle"/>
    <property type="evidence" value="ECO:0007669"/>
    <property type="project" value="TreeGrafter"/>
</dbReference>
<name>A0A0V0QTS4_PSEPJ</name>
<dbReference type="Proteomes" id="UP000054937">
    <property type="component" value="Unassembled WGS sequence"/>
</dbReference>
<reference evidence="4 5" key="1">
    <citation type="journal article" date="2015" name="Sci. Rep.">
        <title>Genome of the facultative scuticociliatosis pathogen Pseudocohnilembus persalinus provides insight into its virulence through horizontal gene transfer.</title>
        <authorList>
            <person name="Xiong J."/>
            <person name="Wang G."/>
            <person name="Cheng J."/>
            <person name="Tian M."/>
            <person name="Pan X."/>
            <person name="Warren A."/>
            <person name="Jiang C."/>
            <person name="Yuan D."/>
            <person name="Miao W."/>
        </authorList>
    </citation>
    <scope>NUCLEOTIDE SEQUENCE [LARGE SCALE GENOMIC DNA]</scope>
    <source>
        <strain evidence="4">36N120E</strain>
    </source>
</reference>
<comment type="subcellular location">
    <subcellularLocation>
        <location evidence="1">Nucleus</location>
    </subcellularLocation>
</comment>
<feature type="compositionally biased region" description="Basic and acidic residues" evidence="3">
    <location>
        <begin position="521"/>
        <end position="531"/>
    </location>
</feature>
<dbReference type="OMA" id="LYAKWTQ"/>
<dbReference type="InterPro" id="IPR040092">
    <property type="entry name" value="TBRG1"/>
</dbReference>
<dbReference type="Gene3D" id="1.10.10.60">
    <property type="entry name" value="Homeodomain-like"/>
    <property type="match status" value="1"/>
</dbReference>
<proteinExistence type="predicted"/>
<evidence type="ECO:0000313" key="4">
    <source>
        <dbReference type="EMBL" id="KRX05591.1"/>
    </source>
</evidence>
<keyword evidence="5" id="KW-1185">Reference proteome</keyword>
<dbReference type="CDD" id="cd00167">
    <property type="entry name" value="SANT"/>
    <property type="match status" value="1"/>
</dbReference>
<dbReference type="Gene3D" id="3.30.160.360">
    <property type="match status" value="1"/>
</dbReference>
<comment type="caution">
    <text evidence="4">The sequence shown here is derived from an EMBL/GenBank/DDBJ whole genome shotgun (WGS) entry which is preliminary data.</text>
</comment>
<feature type="compositionally biased region" description="Acidic residues" evidence="3">
    <location>
        <begin position="532"/>
        <end position="542"/>
    </location>
</feature>
<protein>
    <submittedName>
        <fullName evidence="4">Uncharacterized protein</fullName>
    </submittedName>
</protein>
<dbReference type="Pfam" id="PF05964">
    <property type="entry name" value="FYRN"/>
    <property type="match status" value="1"/>
</dbReference>
<keyword evidence="2" id="KW-0539">Nucleus</keyword>
<dbReference type="InterPro" id="IPR003889">
    <property type="entry name" value="FYrich_C"/>
</dbReference>
<accession>A0A0V0QTS4</accession>
<dbReference type="EMBL" id="LDAU01000106">
    <property type="protein sequence ID" value="KRX05591.1"/>
    <property type="molecule type" value="Genomic_DNA"/>
</dbReference>
<evidence type="ECO:0000256" key="2">
    <source>
        <dbReference type="ARBA" id="ARBA00023242"/>
    </source>
</evidence>
<dbReference type="PANTHER" id="PTHR22715:SF0">
    <property type="entry name" value="TRANSFORMING GROWTH FACTOR BETA REGULATOR 1"/>
    <property type="match status" value="1"/>
</dbReference>
<sequence>MDIQSEQAYAKLLGLGGEEVYIRSIPVVLGGGNQEEKNIFIDNFFEIQQVTKCKEMQVLFIIFMDYFLIFYMQKSKNEHAMIYYNLQKEQFQILALNNLITNKVQMQNVQNVNQLAQEIVNAKDLSVFEKYEEIAQTLDQDSQIYFPCTQCELPHVFHFILPGKEMQQSKGLFLISSQVYAPSQNMQNPMNKSHNKQLYYQWSQDDREQLKKSILQYGYGRWRQIQKQSHVVGGSLEERNKQEVRAFANAFIRTMAMLICEPNVDLKYFLYSIIEEYPNDPYINPDPKDWDLQGQNQRAVSYSKRLQLLHRIKLLIKRFKQNQMKHLKNKNHIIWESLLNFLPNSLLLGQRPSQWWSKKHDTDLLRGVYKFGYANYSQIKSYPDYCFQELEITNQYSSFPNSDNLTRRLKKLLQTIIKFEEDKGEIKFNVQPESDEEDKGWQDSQKNCLFRYLLNFGVPLNQDGRSNWVEIREYIKQLKGFENFDRSIAQIEKMVQKFRLECQSLIIENEGNQEDENNNNLEKKNVKKEENYDQQEEIEEEGQNDKIEENKCEQQTKKNEVKQEDEEQKSDKNEDQNQEQNNQDPIQIKELINIEQDCNRPFRILYEDAVKFNKNINMIYFIRKNILVNQNVSFNVVQDDLAKQSQKIDTNAPYYIDNENYQPQKHDLKLLKFVSEKGFSGLYYDDMYAEYELDNLGLNQEIMEARLDWICTIYNSLQDNQQTLLKKRKNDKVYKDEVKKKPKFEIQRDENGNIIFPIVINNSLTLVNTGKINTLPTYHSEHNLFPVGFQTIRTHASMFNKGQKCNYHCEIMEGSDGRPLYKVISEEDPSNPIIKDSSTGCWVYICQKVNNLQEFKKDKVTISGTDRFGLLDSNVIRLLENMENAEKCTRYKFKFRNVNAMRQQEFDFN</sequence>
<evidence type="ECO:0000313" key="5">
    <source>
        <dbReference type="Proteomes" id="UP000054937"/>
    </source>
</evidence>
<organism evidence="4 5">
    <name type="scientific">Pseudocohnilembus persalinus</name>
    <name type="common">Ciliate</name>
    <dbReference type="NCBI Taxonomy" id="266149"/>
    <lineage>
        <taxon>Eukaryota</taxon>
        <taxon>Sar</taxon>
        <taxon>Alveolata</taxon>
        <taxon>Ciliophora</taxon>
        <taxon>Intramacronucleata</taxon>
        <taxon>Oligohymenophorea</taxon>
        <taxon>Scuticociliatia</taxon>
        <taxon>Philasterida</taxon>
        <taxon>Pseudocohnilembidae</taxon>
        <taxon>Pseudocohnilembus</taxon>
    </lineage>
</organism>
<evidence type="ECO:0000256" key="1">
    <source>
        <dbReference type="ARBA" id="ARBA00004123"/>
    </source>
</evidence>
<feature type="region of interest" description="Disordered" evidence="3">
    <location>
        <begin position="511"/>
        <end position="588"/>
    </location>
</feature>
<dbReference type="PANTHER" id="PTHR22715">
    <property type="entry name" value="TRANSFORMING GROWTH FACTOR BETA REGULATED GENE 1"/>
    <property type="match status" value="1"/>
</dbReference>
<dbReference type="GO" id="GO:0005634">
    <property type="term" value="C:nucleus"/>
    <property type="evidence" value="ECO:0007669"/>
    <property type="project" value="UniProtKB-SubCell"/>
</dbReference>
<dbReference type="AlphaFoldDB" id="A0A0V0QTS4"/>
<feature type="compositionally biased region" description="Basic and acidic residues" evidence="3">
    <location>
        <begin position="543"/>
        <end position="562"/>
    </location>
</feature>
<dbReference type="Pfam" id="PF05965">
    <property type="entry name" value="FYRC"/>
    <property type="match status" value="1"/>
</dbReference>
<gene>
    <name evidence="4" type="ORF">PPERSA_12769</name>
</gene>
<dbReference type="PROSITE" id="PS51543">
    <property type="entry name" value="FYRC"/>
    <property type="match status" value="1"/>
</dbReference>
<dbReference type="SMART" id="SM00542">
    <property type="entry name" value="FYRC"/>
    <property type="match status" value="1"/>
</dbReference>
<dbReference type="InterPro" id="IPR001005">
    <property type="entry name" value="SANT/Myb"/>
</dbReference>
<dbReference type="InParanoid" id="A0A0V0QTS4"/>